<feature type="region of interest" description="Disordered" evidence="1">
    <location>
        <begin position="1"/>
        <end position="427"/>
    </location>
</feature>
<dbReference type="EMBL" id="JAODUO010000670">
    <property type="protein sequence ID" value="KAK2176316.1"/>
    <property type="molecule type" value="Genomic_DNA"/>
</dbReference>
<organism evidence="2 3">
    <name type="scientific">Ridgeia piscesae</name>
    <name type="common">Tubeworm</name>
    <dbReference type="NCBI Taxonomy" id="27915"/>
    <lineage>
        <taxon>Eukaryota</taxon>
        <taxon>Metazoa</taxon>
        <taxon>Spiralia</taxon>
        <taxon>Lophotrochozoa</taxon>
        <taxon>Annelida</taxon>
        <taxon>Polychaeta</taxon>
        <taxon>Sedentaria</taxon>
        <taxon>Canalipalpata</taxon>
        <taxon>Sabellida</taxon>
        <taxon>Siboglinidae</taxon>
        <taxon>Ridgeia</taxon>
    </lineage>
</organism>
<dbReference type="AlphaFoldDB" id="A0AAD9KRU0"/>
<comment type="caution">
    <text evidence="2">The sequence shown here is derived from an EMBL/GenBank/DDBJ whole genome shotgun (WGS) entry which is preliminary data.</text>
</comment>
<evidence type="ECO:0000313" key="3">
    <source>
        <dbReference type="Proteomes" id="UP001209878"/>
    </source>
</evidence>
<feature type="compositionally biased region" description="Polar residues" evidence="1">
    <location>
        <begin position="341"/>
        <end position="352"/>
    </location>
</feature>
<reference evidence="2" key="1">
    <citation type="journal article" date="2023" name="Mol. Biol. Evol.">
        <title>Third-Generation Sequencing Reveals the Adaptive Role of the Epigenome in Three Deep-Sea Polychaetes.</title>
        <authorList>
            <person name="Perez M."/>
            <person name="Aroh O."/>
            <person name="Sun Y."/>
            <person name="Lan Y."/>
            <person name="Juniper S.K."/>
            <person name="Young C.R."/>
            <person name="Angers B."/>
            <person name="Qian P.Y."/>
        </authorList>
    </citation>
    <scope>NUCLEOTIDE SEQUENCE</scope>
    <source>
        <strain evidence="2">R07B-5</strain>
    </source>
</reference>
<feature type="compositionally biased region" description="Basic and acidic residues" evidence="1">
    <location>
        <begin position="321"/>
        <end position="336"/>
    </location>
</feature>
<protein>
    <submittedName>
        <fullName evidence="2">Uncharacterized protein</fullName>
    </submittedName>
</protein>
<feature type="compositionally biased region" description="Basic and acidic residues" evidence="1">
    <location>
        <begin position="81"/>
        <end position="108"/>
    </location>
</feature>
<evidence type="ECO:0000256" key="1">
    <source>
        <dbReference type="SAM" id="MobiDB-lite"/>
    </source>
</evidence>
<feature type="compositionally biased region" description="Polar residues" evidence="1">
    <location>
        <begin position="134"/>
        <end position="145"/>
    </location>
</feature>
<sequence length="447" mass="48157">MLADFDTVVRQLRDDDSDASSISITSGRDISFTDSKEETQASCADGMSEPTTGGKDSTQTGHLMEGDNPTGGETVDPGRGSPHEADDSTDRVHMKVSDLKGPVDHSDNLHQASQSMEHDIVPICPSPVGDVPSSCHNLPNPSPKSGSCVDAVTDESSRAVPSGDTRKESVSRNAGKMRLRSLPAPQQKRTRFGTEKVGEKSGTAMSQITMSSGKVSPRYRPPTLLQRRESAMLKKAGSVTDVKNSKNKMNEKKATVSAVKTLINTQKPPEALKRKSNIARKLDLSSRKTPPKMQMDGNDVSSTHKRSIPKSKWGNITSRIESGRDHQKAKPKEEVKAGPTKSETPPAGSTTSHSRRLFPKTPGGDVMKHKLSLTSHMATLSNRKSSSPEPSSRSSRSSVDSDRVTSGDSAVRTLRSGVKGRPPSVGEYRPQLLTKIIHTYVQACGVK</sequence>
<gene>
    <name evidence="2" type="ORF">NP493_671g01024</name>
</gene>
<dbReference type="Proteomes" id="UP001209878">
    <property type="component" value="Unassembled WGS sequence"/>
</dbReference>
<feature type="compositionally biased region" description="Polar residues" evidence="1">
    <location>
        <begin position="49"/>
        <end position="61"/>
    </location>
</feature>
<name>A0AAD9KRU0_RIDPI</name>
<feature type="compositionally biased region" description="Low complexity" evidence="1">
    <location>
        <begin position="381"/>
        <end position="398"/>
    </location>
</feature>
<proteinExistence type="predicted"/>
<keyword evidence="3" id="KW-1185">Reference proteome</keyword>
<accession>A0AAD9KRU0</accession>
<evidence type="ECO:0000313" key="2">
    <source>
        <dbReference type="EMBL" id="KAK2176316.1"/>
    </source>
</evidence>
<feature type="compositionally biased region" description="Polar residues" evidence="1">
    <location>
        <begin position="203"/>
        <end position="214"/>
    </location>
</feature>